<dbReference type="Proteomes" id="UP000239814">
    <property type="component" value="Chromosome"/>
</dbReference>
<proteinExistence type="predicted"/>
<accession>A0A2S0KHT8</accession>
<dbReference type="OrthoDB" id="4560923at2"/>
<gene>
    <name evidence="1" type="ORF">C6V83_14260</name>
</gene>
<name>A0A2S0KHT8_9ACTN</name>
<dbReference type="CDD" id="cd07812">
    <property type="entry name" value="SRPBCC"/>
    <property type="match status" value="1"/>
</dbReference>
<sequence>MGEVRHSTVVNAPREKVFAYVNSYLNVPEYFFGISTFAPVTEQTDGVGATFDAAIKIGPKELTSRTECIEWAENEAISLQSIAGLKSAVDWRFGDGEEDGTTALDVVIEYTLPGGLVGKLLNPLMGPFADQAVKHTEKVVRANTEA</sequence>
<dbReference type="AlphaFoldDB" id="A0A2S0KHT8"/>
<dbReference type="RefSeq" id="WP_105942949.1">
    <property type="nucleotide sequence ID" value="NZ_CP027433.1"/>
</dbReference>
<organism evidence="1 2">
    <name type="scientific">Gordonia iterans</name>
    <dbReference type="NCBI Taxonomy" id="1004901"/>
    <lineage>
        <taxon>Bacteria</taxon>
        <taxon>Bacillati</taxon>
        <taxon>Actinomycetota</taxon>
        <taxon>Actinomycetes</taxon>
        <taxon>Mycobacteriales</taxon>
        <taxon>Gordoniaceae</taxon>
        <taxon>Gordonia</taxon>
    </lineage>
</organism>
<dbReference type="KEGG" id="git:C6V83_14260"/>
<keyword evidence="2" id="KW-1185">Reference proteome</keyword>
<reference evidence="1 2" key="1">
    <citation type="submission" date="2018-03" db="EMBL/GenBank/DDBJ databases">
        <title>Characteristics and genome of n-alkane degrading marine bacteria Gordonia iterans isolated from crude oil contaminated in Tae-an, South Korea.</title>
        <authorList>
            <person name="Lee S.-S."/>
            <person name="Kim H."/>
        </authorList>
    </citation>
    <scope>NUCLEOTIDE SEQUENCE [LARGE SCALE GENOMIC DNA]</scope>
    <source>
        <strain evidence="1 2">Co17</strain>
    </source>
</reference>
<dbReference type="SUPFAM" id="SSF55961">
    <property type="entry name" value="Bet v1-like"/>
    <property type="match status" value="1"/>
</dbReference>
<dbReference type="Gene3D" id="3.30.530.20">
    <property type="match status" value="1"/>
</dbReference>
<evidence type="ECO:0000313" key="1">
    <source>
        <dbReference type="EMBL" id="AVM01239.1"/>
    </source>
</evidence>
<protein>
    <submittedName>
        <fullName evidence="1">Polyketide cyclase</fullName>
    </submittedName>
</protein>
<dbReference type="InterPro" id="IPR019587">
    <property type="entry name" value="Polyketide_cyclase/dehydratase"/>
</dbReference>
<dbReference type="EMBL" id="CP027433">
    <property type="protein sequence ID" value="AVM01239.1"/>
    <property type="molecule type" value="Genomic_DNA"/>
</dbReference>
<dbReference type="Pfam" id="PF10604">
    <property type="entry name" value="Polyketide_cyc2"/>
    <property type="match status" value="1"/>
</dbReference>
<evidence type="ECO:0000313" key="2">
    <source>
        <dbReference type="Proteomes" id="UP000239814"/>
    </source>
</evidence>
<dbReference type="InterPro" id="IPR023393">
    <property type="entry name" value="START-like_dom_sf"/>
</dbReference>